<accession>A0A1H4K3U6</accession>
<dbReference type="AlphaFoldDB" id="A0A1H4K3U6"/>
<protein>
    <submittedName>
        <fullName evidence="1">Uncharacterized protein</fullName>
    </submittedName>
</protein>
<sequence>MSPATRELAERLIAHEAALDLSLRGESSDTCRVCEKLRRSLEKHLGPGAYSSLATLALGLAKREAPILEAVQITESGSIKGLTGEAVNANSILIAQFIELMKTFIGETVTLWLVDDIWPGLPTTNASGPKSQ</sequence>
<evidence type="ECO:0000313" key="2">
    <source>
        <dbReference type="Proteomes" id="UP000182409"/>
    </source>
</evidence>
<reference evidence="1 2" key="1">
    <citation type="submission" date="2016-10" db="EMBL/GenBank/DDBJ databases">
        <authorList>
            <person name="de Groot N.N."/>
        </authorList>
    </citation>
    <scope>NUCLEOTIDE SEQUENCE [LARGE SCALE GENOMIC DNA]</scope>
    <source>
        <strain evidence="1 2">AB35.6</strain>
    </source>
</reference>
<name>A0A1H4K3U6_9BACT</name>
<dbReference type="EMBL" id="FNSD01000001">
    <property type="protein sequence ID" value="SEB53067.1"/>
    <property type="molecule type" value="Genomic_DNA"/>
</dbReference>
<dbReference type="Proteomes" id="UP000182409">
    <property type="component" value="Unassembled WGS sequence"/>
</dbReference>
<proteinExistence type="predicted"/>
<evidence type="ECO:0000313" key="1">
    <source>
        <dbReference type="EMBL" id="SEB53067.1"/>
    </source>
</evidence>
<organism evidence="1 2">
    <name type="scientific">Terriglobus roseus</name>
    <dbReference type="NCBI Taxonomy" id="392734"/>
    <lineage>
        <taxon>Bacteria</taxon>
        <taxon>Pseudomonadati</taxon>
        <taxon>Acidobacteriota</taxon>
        <taxon>Terriglobia</taxon>
        <taxon>Terriglobales</taxon>
        <taxon>Acidobacteriaceae</taxon>
        <taxon>Terriglobus</taxon>
    </lineage>
</organism>
<gene>
    <name evidence="1" type="ORF">SAMN05443244_0985</name>
</gene>